<comment type="caution">
    <text evidence="11">The sequence shown here is derived from an EMBL/GenBank/DDBJ whole genome shotgun (WGS) entry which is preliminary data.</text>
</comment>
<dbReference type="GO" id="GO:0046872">
    <property type="term" value="F:metal ion binding"/>
    <property type="evidence" value="ECO:0007669"/>
    <property type="project" value="UniProtKB-KW"/>
</dbReference>
<dbReference type="CDD" id="cd03478">
    <property type="entry name" value="Rieske_AIFL_N"/>
    <property type="match status" value="1"/>
</dbReference>
<proteinExistence type="inferred from homology"/>
<dbReference type="GeneID" id="27727582"/>
<dbReference type="KEGG" id="sapo:SAPIO_CDS8510"/>
<keyword evidence="8" id="KW-0408">Iron</keyword>
<evidence type="ECO:0000256" key="3">
    <source>
        <dbReference type="ARBA" id="ARBA00022630"/>
    </source>
</evidence>
<evidence type="ECO:0000256" key="2">
    <source>
        <dbReference type="ARBA" id="ARBA00006442"/>
    </source>
</evidence>
<dbReference type="InterPro" id="IPR050446">
    <property type="entry name" value="FAD-oxidoreductase/Apoptosis"/>
</dbReference>
<evidence type="ECO:0000259" key="10">
    <source>
        <dbReference type="PROSITE" id="PS51296"/>
    </source>
</evidence>
<keyword evidence="12" id="KW-1185">Reference proteome</keyword>
<dbReference type="InterPro" id="IPR036922">
    <property type="entry name" value="Rieske_2Fe-2S_sf"/>
</dbReference>
<evidence type="ECO:0000256" key="9">
    <source>
        <dbReference type="ARBA" id="ARBA00023014"/>
    </source>
</evidence>
<dbReference type="SUPFAM" id="SSF51905">
    <property type="entry name" value="FAD/NAD(P)-binding domain"/>
    <property type="match status" value="1"/>
</dbReference>
<name>A0A084FZT4_PSEDA</name>
<dbReference type="Pfam" id="PF00355">
    <property type="entry name" value="Rieske"/>
    <property type="match status" value="1"/>
</dbReference>
<dbReference type="Pfam" id="PF07992">
    <property type="entry name" value="Pyr_redox_2"/>
    <property type="match status" value="1"/>
</dbReference>
<reference evidence="11 12" key="1">
    <citation type="journal article" date="2014" name="Genome Announc.">
        <title>Draft genome sequence of the pathogenic fungus Scedosporium apiospermum.</title>
        <authorList>
            <person name="Vandeputte P."/>
            <person name="Ghamrawi S."/>
            <person name="Rechenmann M."/>
            <person name="Iltis A."/>
            <person name="Giraud S."/>
            <person name="Fleury M."/>
            <person name="Thornton C."/>
            <person name="Delhaes L."/>
            <person name="Meyer W."/>
            <person name="Papon N."/>
            <person name="Bouchara J.P."/>
        </authorList>
    </citation>
    <scope>NUCLEOTIDE SEQUENCE [LARGE SCALE GENOMIC DNA]</scope>
    <source>
        <strain evidence="11 12">IHEM 14462</strain>
    </source>
</reference>
<accession>A0A084FZT4</accession>
<evidence type="ECO:0000313" key="11">
    <source>
        <dbReference type="EMBL" id="KEZ40596.1"/>
    </source>
</evidence>
<evidence type="ECO:0000256" key="5">
    <source>
        <dbReference type="ARBA" id="ARBA00022723"/>
    </source>
</evidence>
<evidence type="ECO:0000256" key="1">
    <source>
        <dbReference type="ARBA" id="ARBA00001974"/>
    </source>
</evidence>
<dbReference type="OMA" id="PRCTHYG"/>
<dbReference type="SUPFAM" id="SSF55424">
    <property type="entry name" value="FAD/NAD-linked reductases, dimerisation (C-terminal) domain"/>
    <property type="match status" value="1"/>
</dbReference>
<dbReference type="HOGENOM" id="CLU_003291_4_2_1"/>
<dbReference type="InterPro" id="IPR016156">
    <property type="entry name" value="FAD/NAD-linked_Rdtase_dimer_sf"/>
</dbReference>
<keyword evidence="5" id="KW-0479">Metal-binding</keyword>
<dbReference type="PRINTS" id="PR00368">
    <property type="entry name" value="FADPNR"/>
</dbReference>
<dbReference type="GO" id="GO:0016651">
    <property type="term" value="F:oxidoreductase activity, acting on NAD(P)H"/>
    <property type="evidence" value="ECO:0007669"/>
    <property type="project" value="TreeGrafter"/>
</dbReference>
<keyword evidence="9" id="KW-0411">Iron-sulfur</keyword>
<dbReference type="OrthoDB" id="6029at2759"/>
<dbReference type="InterPro" id="IPR017941">
    <property type="entry name" value="Rieske_2Fe-2S"/>
</dbReference>
<dbReference type="GO" id="GO:0005737">
    <property type="term" value="C:cytoplasm"/>
    <property type="evidence" value="ECO:0007669"/>
    <property type="project" value="TreeGrafter"/>
</dbReference>
<dbReference type="SUPFAM" id="SSF50022">
    <property type="entry name" value="ISP domain"/>
    <property type="match status" value="1"/>
</dbReference>
<dbReference type="AlphaFoldDB" id="A0A084FZT4"/>
<comment type="cofactor">
    <cofactor evidence="1">
        <name>FAD</name>
        <dbReference type="ChEBI" id="CHEBI:57692"/>
    </cofactor>
</comment>
<dbReference type="Gene3D" id="2.102.10.10">
    <property type="entry name" value="Rieske [2Fe-2S] iron-sulphur domain"/>
    <property type="match status" value="1"/>
</dbReference>
<dbReference type="VEuPathDB" id="FungiDB:SAPIO_CDS8510"/>
<dbReference type="PRINTS" id="PR00411">
    <property type="entry name" value="PNDRDTASEI"/>
</dbReference>
<keyword evidence="3" id="KW-0285">Flavoprotein</keyword>
<dbReference type="InterPro" id="IPR023753">
    <property type="entry name" value="FAD/NAD-binding_dom"/>
</dbReference>
<evidence type="ECO:0000256" key="7">
    <source>
        <dbReference type="ARBA" id="ARBA00023002"/>
    </source>
</evidence>
<dbReference type="RefSeq" id="XP_016640395.1">
    <property type="nucleotide sequence ID" value="XM_016790132.1"/>
</dbReference>
<feature type="domain" description="Rieske" evidence="10">
    <location>
        <begin position="7"/>
        <end position="106"/>
    </location>
</feature>
<dbReference type="Gene3D" id="3.50.50.60">
    <property type="entry name" value="FAD/NAD(P)-binding domain"/>
    <property type="match status" value="2"/>
</dbReference>
<keyword evidence="6" id="KW-0274">FAD</keyword>
<dbReference type="GO" id="GO:0051537">
    <property type="term" value="F:2 iron, 2 sulfur cluster binding"/>
    <property type="evidence" value="ECO:0007669"/>
    <property type="project" value="UniProtKB-KW"/>
</dbReference>
<dbReference type="InterPro" id="IPR028202">
    <property type="entry name" value="Reductase_C"/>
</dbReference>
<dbReference type="PANTHER" id="PTHR43557">
    <property type="entry name" value="APOPTOSIS-INDUCING FACTOR 1"/>
    <property type="match status" value="1"/>
</dbReference>
<evidence type="ECO:0000256" key="4">
    <source>
        <dbReference type="ARBA" id="ARBA00022714"/>
    </source>
</evidence>
<dbReference type="PANTHER" id="PTHR43557:SF2">
    <property type="entry name" value="RIESKE DOMAIN-CONTAINING PROTEIN-RELATED"/>
    <property type="match status" value="1"/>
</dbReference>
<gene>
    <name evidence="11" type="ORF">SAPIO_CDS8510</name>
</gene>
<dbReference type="PROSITE" id="PS51296">
    <property type="entry name" value="RIESKE"/>
    <property type="match status" value="1"/>
</dbReference>
<keyword evidence="7" id="KW-0560">Oxidoreductase</keyword>
<dbReference type="Pfam" id="PF14759">
    <property type="entry name" value="Reductase_C"/>
    <property type="match status" value="1"/>
</dbReference>
<evidence type="ECO:0000256" key="6">
    <source>
        <dbReference type="ARBA" id="ARBA00022827"/>
    </source>
</evidence>
<keyword evidence="4" id="KW-0001">2Fe-2S</keyword>
<organism evidence="11 12">
    <name type="scientific">Pseudallescheria apiosperma</name>
    <name type="common">Scedosporium apiospermum</name>
    <dbReference type="NCBI Taxonomy" id="563466"/>
    <lineage>
        <taxon>Eukaryota</taxon>
        <taxon>Fungi</taxon>
        <taxon>Dikarya</taxon>
        <taxon>Ascomycota</taxon>
        <taxon>Pezizomycotina</taxon>
        <taxon>Sordariomycetes</taxon>
        <taxon>Hypocreomycetidae</taxon>
        <taxon>Microascales</taxon>
        <taxon>Microascaceae</taxon>
        <taxon>Scedosporium</taxon>
    </lineage>
</organism>
<sequence>MAKEYKLKDLSALSLKPGEMQEVEVEGVESGKVLLINAGGSIQAVGSKCTHYGAPLVKGILTASGRITCPWHGACFKAKSGDIEDAPALDSLSVFPVAERDGAVYISGEEEAIKSGRRKPNFQCRAAAASKPQEQKVLVVGGGSGALGVVDGLKENGYEGPITVISSEGYLPIDRPKLSKALSTDPDKIAWRDGAWYKSGAVDIVDDEVTGVDFAKNAVHTKKGETISYSKLVLSTGGTPRRLPLQGFKTLGNVFTLRTIDDTKKIVGAVGDKGKKIVIIGSSFIGMEVGKALSSGNSISIVGMEKVPLERVLGEEVGAGLQKGLEALGVKFYLSASVEKAEASAADASKVGAVVLKDGTRLEADLVILGVGVAPATAYLRDNSAVSLERDGSLKVNEKFVVEGLKNVYAIGDIATFPYHGPGGDGRPTRIEHWSVAQNAGRAVARDITHPKEAPWSFIPVFWSALSGQLRYCGNASAGWDDIVIQGNPAEGKFVAYYCRGETVLAMSAMGRDPVLAQCSTLMYENKMPSKSQIVGGLDVLTVNVN</sequence>
<comment type="similarity">
    <text evidence="2">Belongs to the FAD-dependent oxidoreductase family.</text>
</comment>
<dbReference type="Gene3D" id="3.30.390.30">
    <property type="match status" value="1"/>
</dbReference>
<protein>
    <submittedName>
        <fullName evidence="11">Apoptosis-inducing factor 1</fullName>
    </submittedName>
</protein>
<evidence type="ECO:0000313" key="12">
    <source>
        <dbReference type="Proteomes" id="UP000028545"/>
    </source>
</evidence>
<dbReference type="EMBL" id="JOWA01000121">
    <property type="protein sequence ID" value="KEZ40596.1"/>
    <property type="molecule type" value="Genomic_DNA"/>
</dbReference>
<evidence type="ECO:0000256" key="8">
    <source>
        <dbReference type="ARBA" id="ARBA00023004"/>
    </source>
</evidence>
<dbReference type="Proteomes" id="UP000028545">
    <property type="component" value="Unassembled WGS sequence"/>
</dbReference>
<dbReference type="InterPro" id="IPR036188">
    <property type="entry name" value="FAD/NAD-bd_sf"/>
</dbReference>